<proteinExistence type="inferred from homology"/>
<dbReference type="InterPro" id="IPR040038">
    <property type="entry name" value="TIPIN/Csm3/Swi3"/>
</dbReference>
<keyword evidence="4 6" id="KW-0539">Nucleus</keyword>
<comment type="function">
    <text evidence="6">Plays an important role in the control of DNA replication and the maintenance of replication fork stability.</text>
</comment>
<gene>
    <name evidence="9" type="primary">CSM3</name>
    <name evidence="9" type="ORF">BG006_006896</name>
</gene>
<feature type="region of interest" description="Disordered" evidence="7">
    <location>
        <begin position="209"/>
        <end position="271"/>
    </location>
</feature>
<evidence type="ECO:0000313" key="10">
    <source>
        <dbReference type="Proteomes" id="UP000696485"/>
    </source>
</evidence>
<feature type="region of interest" description="Disordered" evidence="7">
    <location>
        <begin position="392"/>
        <end position="483"/>
    </location>
</feature>
<reference evidence="9" key="1">
    <citation type="journal article" date="2020" name="Fungal Divers.">
        <title>Resolving the Mortierellaceae phylogeny through synthesis of multi-gene phylogenetics and phylogenomics.</title>
        <authorList>
            <person name="Vandepol N."/>
            <person name="Liber J."/>
            <person name="Desiro A."/>
            <person name="Na H."/>
            <person name="Kennedy M."/>
            <person name="Barry K."/>
            <person name="Grigoriev I.V."/>
            <person name="Miller A.N."/>
            <person name="O'Donnell K."/>
            <person name="Stajich J.E."/>
            <person name="Bonito G."/>
        </authorList>
    </citation>
    <scope>NUCLEOTIDE SEQUENCE</scope>
    <source>
        <strain evidence="9">NVP1</strain>
    </source>
</reference>
<keyword evidence="10" id="KW-1185">Reference proteome</keyword>
<dbReference type="GO" id="GO:0006974">
    <property type="term" value="P:DNA damage response"/>
    <property type="evidence" value="ECO:0007669"/>
    <property type="project" value="UniProtKB-KW"/>
</dbReference>
<evidence type="ECO:0000256" key="1">
    <source>
        <dbReference type="ARBA" id="ARBA00004123"/>
    </source>
</evidence>
<organism evidence="9 10">
    <name type="scientific">Podila minutissima</name>
    <dbReference type="NCBI Taxonomy" id="64525"/>
    <lineage>
        <taxon>Eukaryota</taxon>
        <taxon>Fungi</taxon>
        <taxon>Fungi incertae sedis</taxon>
        <taxon>Mucoromycota</taxon>
        <taxon>Mortierellomycotina</taxon>
        <taxon>Mortierellomycetes</taxon>
        <taxon>Mortierellales</taxon>
        <taxon>Mortierellaceae</taxon>
        <taxon>Podila</taxon>
    </lineage>
</organism>
<dbReference type="Proteomes" id="UP000696485">
    <property type="component" value="Unassembled WGS sequence"/>
</dbReference>
<evidence type="ECO:0000256" key="2">
    <source>
        <dbReference type="ARBA" id="ARBA00006075"/>
    </source>
</evidence>
<name>A0A9P5SRW1_9FUNG</name>
<dbReference type="GO" id="GO:0031297">
    <property type="term" value="P:replication fork processing"/>
    <property type="evidence" value="ECO:0007669"/>
    <property type="project" value="UniProtKB-UniRule"/>
</dbReference>
<feature type="compositionally biased region" description="Polar residues" evidence="7">
    <location>
        <begin position="35"/>
        <end position="52"/>
    </location>
</feature>
<keyword evidence="5 6" id="KW-0131">Cell cycle</keyword>
<feature type="compositionally biased region" description="Low complexity" evidence="7">
    <location>
        <begin position="257"/>
        <end position="271"/>
    </location>
</feature>
<feature type="compositionally biased region" description="Acidic residues" evidence="7">
    <location>
        <begin position="364"/>
        <end position="378"/>
    </location>
</feature>
<evidence type="ECO:0000256" key="6">
    <source>
        <dbReference type="RuleBase" id="RU366049"/>
    </source>
</evidence>
<comment type="subcellular location">
    <subcellularLocation>
        <location evidence="1 6">Nucleus</location>
    </subcellularLocation>
</comment>
<feature type="region of interest" description="Disordered" evidence="7">
    <location>
        <begin position="28"/>
        <end position="54"/>
    </location>
</feature>
<evidence type="ECO:0000256" key="7">
    <source>
        <dbReference type="SAM" id="MobiDB-lite"/>
    </source>
</evidence>
<dbReference type="InterPro" id="IPR012923">
    <property type="entry name" value="Csm3"/>
</dbReference>
<feature type="region of interest" description="Disordered" evidence="7">
    <location>
        <begin position="73"/>
        <end position="94"/>
    </location>
</feature>
<dbReference type="GO" id="GO:0000076">
    <property type="term" value="P:DNA replication checkpoint signaling"/>
    <property type="evidence" value="ECO:0007669"/>
    <property type="project" value="UniProtKB-UniRule"/>
</dbReference>
<evidence type="ECO:0000256" key="4">
    <source>
        <dbReference type="ARBA" id="ARBA00023242"/>
    </source>
</evidence>
<evidence type="ECO:0000313" key="9">
    <source>
        <dbReference type="EMBL" id="KAF9336926.1"/>
    </source>
</evidence>
<accession>A0A9P5SRW1</accession>
<dbReference type="AlphaFoldDB" id="A0A9P5SRW1"/>
<feature type="compositionally biased region" description="Basic and acidic residues" evidence="7">
    <location>
        <begin position="73"/>
        <end position="90"/>
    </location>
</feature>
<feature type="domain" description="Chromosome segregation in meiosis protein 3" evidence="8">
    <location>
        <begin position="116"/>
        <end position="204"/>
    </location>
</feature>
<dbReference type="GO" id="GO:0003677">
    <property type="term" value="F:DNA binding"/>
    <property type="evidence" value="ECO:0007669"/>
    <property type="project" value="TreeGrafter"/>
</dbReference>
<dbReference type="EMBL" id="JAAAUY010000042">
    <property type="protein sequence ID" value="KAF9336926.1"/>
    <property type="molecule type" value="Genomic_DNA"/>
</dbReference>
<dbReference type="Pfam" id="PF07962">
    <property type="entry name" value="Swi3"/>
    <property type="match status" value="1"/>
</dbReference>
<keyword evidence="3 6" id="KW-0227">DNA damage</keyword>
<feature type="region of interest" description="Disordered" evidence="7">
    <location>
        <begin position="335"/>
        <end position="379"/>
    </location>
</feature>
<protein>
    <recommendedName>
        <fullName evidence="6">Chromosome segregation in meiosis protein</fullName>
    </recommendedName>
</protein>
<feature type="compositionally biased region" description="Basic and acidic residues" evidence="7">
    <location>
        <begin position="352"/>
        <end position="363"/>
    </location>
</feature>
<comment type="caution">
    <text evidence="9">The sequence shown here is derived from an EMBL/GenBank/DDBJ whole genome shotgun (WGS) entry which is preliminary data.</text>
</comment>
<sequence>MDDINLDDEPFEQFDTYEDDYNEQMMLEAERQDQLHQQSSSSNGHHAATTSAVDALPVQRDFLAMLNEAHERNERAFEQEQQQRQEEARRLAGAGAPGVDIGAVQVAKKRVKIVTLDNEKLMSEQGLPLLLKQGKRLKIRHKYTSQAEKNANVKENLSDLMRVYQTWAHNLFPKANFRDFIVRAESKCRTDRQLRATMDGWRDAHWDQDKANRAAKEDAAREEQDTRERHEAIWKEAGVTEDLEWDPLSLDDHGEGSSKSTGAGSLSASSSTYSVFNTNTNTNISSSTNGGASKSTTIGKVKVPREYNASVAMRLAISDDEDESNDYEIALDRMRKSMNLGQDSNRRKSLPTRKEEAPRKNEIDLDDYDSEVDEDDEHEPLFTHRALQVMGGLNAAQNQDTQSIAKPTTAEGSDVDSDDSHGGVEAMDEGEDTGHITEEPVPAPSTTCSAPPPLEDNGHDDEDTFARRKPARRAILLDDSDEE</sequence>
<comment type="similarity">
    <text evidence="2 6">Belongs to the CSM3 family.</text>
</comment>
<evidence type="ECO:0000256" key="5">
    <source>
        <dbReference type="ARBA" id="ARBA00023306"/>
    </source>
</evidence>
<evidence type="ECO:0000259" key="8">
    <source>
        <dbReference type="Pfam" id="PF07962"/>
    </source>
</evidence>
<feature type="compositionally biased region" description="Basic and acidic residues" evidence="7">
    <location>
        <begin position="209"/>
        <end position="234"/>
    </location>
</feature>
<feature type="compositionally biased region" description="Polar residues" evidence="7">
    <location>
        <begin position="395"/>
        <end position="406"/>
    </location>
</feature>
<dbReference type="GO" id="GO:0043111">
    <property type="term" value="P:replication fork arrest"/>
    <property type="evidence" value="ECO:0007669"/>
    <property type="project" value="TreeGrafter"/>
</dbReference>
<dbReference type="PANTHER" id="PTHR13220">
    <property type="entry name" value="TIMELESS INTERACTING-RELATED"/>
    <property type="match status" value="1"/>
</dbReference>
<dbReference type="PANTHER" id="PTHR13220:SF11">
    <property type="entry name" value="TIMELESS-INTERACTING PROTEIN"/>
    <property type="match status" value="1"/>
</dbReference>
<evidence type="ECO:0000256" key="3">
    <source>
        <dbReference type="ARBA" id="ARBA00022763"/>
    </source>
</evidence>
<dbReference type="GO" id="GO:0031298">
    <property type="term" value="C:replication fork protection complex"/>
    <property type="evidence" value="ECO:0007669"/>
    <property type="project" value="TreeGrafter"/>
</dbReference>